<comment type="caution">
    <text evidence="1">The sequence shown here is derived from an EMBL/GenBank/DDBJ whole genome shotgun (WGS) entry which is preliminary data.</text>
</comment>
<sequence length="70" mass="8408">MREGVVELVSFVMHELRWPAVEEAISRRISAPLRDVSHLRLYEAMLEAFSDSWRDRDLYARFETEERQEP</sequence>
<gene>
    <name evidence="1" type="ORF">AOB60_08455</name>
</gene>
<evidence type="ECO:0000313" key="1">
    <source>
        <dbReference type="EMBL" id="PNE40819.1"/>
    </source>
</evidence>
<dbReference type="AlphaFoldDB" id="A0A2N8PIF3"/>
<accession>A0A2N8PIF3</accession>
<dbReference type="Proteomes" id="UP000236047">
    <property type="component" value="Unassembled WGS sequence"/>
</dbReference>
<protein>
    <submittedName>
        <fullName evidence="1">Uncharacterized protein</fullName>
    </submittedName>
</protein>
<proteinExistence type="predicted"/>
<name>A0A2N8PIF3_STRNR</name>
<dbReference type="EMBL" id="LJSN01000002">
    <property type="protein sequence ID" value="PNE40819.1"/>
    <property type="molecule type" value="Genomic_DNA"/>
</dbReference>
<keyword evidence="2" id="KW-1185">Reference proteome</keyword>
<organism evidence="1 2">
    <name type="scientific">Streptomyces noursei</name>
    <name type="common">Streptomyces albulus</name>
    <dbReference type="NCBI Taxonomy" id="1971"/>
    <lineage>
        <taxon>Bacteria</taxon>
        <taxon>Bacillati</taxon>
        <taxon>Actinomycetota</taxon>
        <taxon>Actinomycetes</taxon>
        <taxon>Kitasatosporales</taxon>
        <taxon>Streptomycetaceae</taxon>
        <taxon>Streptomyces</taxon>
    </lineage>
</organism>
<reference evidence="2" key="1">
    <citation type="submission" date="2015-09" db="EMBL/GenBank/DDBJ databases">
        <authorList>
            <person name="Graham D.E."/>
            <person name="Mahan K.M."/>
            <person name="Klingeman D.M."/>
            <person name="Fida T."/>
            <person name="Giannone R.J."/>
            <person name="Hettich R.L."/>
            <person name="Parry R.J."/>
            <person name="Spain J.C."/>
        </authorList>
    </citation>
    <scope>NUCLEOTIDE SEQUENCE [LARGE SCALE GENOMIC DNA]</scope>
    <source>
        <strain evidence="2">JCM 4701</strain>
    </source>
</reference>
<evidence type="ECO:0000313" key="2">
    <source>
        <dbReference type="Proteomes" id="UP000236047"/>
    </source>
</evidence>